<gene>
    <name evidence="10" type="ORF">EDX97_01900</name>
</gene>
<keyword evidence="5 7" id="KW-1133">Transmembrane helix</keyword>
<dbReference type="SMART" id="SM00382">
    <property type="entry name" value="AAA"/>
    <property type="match status" value="1"/>
</dbReference>
<dbReference type="CDD" id="cd18547">
    <property type="entry name" value="ABC_6TM_Tm288_like"/>
    <property type="match status" value="1"/>
</dbReference>
<evidence type="ECO:0000256" key="2">
    <source>
        <dbReference type="ARBA" id="ARBA00022692"/>
    </source>
</evidence>
<dbReference type="InterPro" id="IPR003593">
    <property type="entry name" value="AAA+_ATPase"/>
</dbReference>
<feature type="transmembrane region" description="Helical" evidence="7">
    <location>
        <begin position="63"/>
        <end position="84"/>
    </location>
</feature>
<evidence type="ECO:0000256" key="3">
    <source>
        <dbReference type="ARBA" id="ARBA00022741"/>
    </source>
</evidence>
<organism evidence="10 11">
    <name type="scientific">Absicoccus porci</name>
    <dbReference type="NCBI Taxonomy" id="2486576"/>
    <lineage>
        <taxon>Bacteria</taxon>
        <taxon>Bacillati</taxon>
        <taxon>Bacillota</taxon>
        <taxon>Erysipelotrichia</taxon>
        <taxon>Erysipelotrichales</taxon>
        <taxon>Erysipelotrichaceae</taxon>
        <taxon>Absicoccus</taxon>
    </lineage>
</organism>
<dbReference type="AlphaFoldDB" id="A0A3N0I424"/>
<evidence type="ECO:0000256" key="4">
    <source>
        <dbReference type="ARBA" id="ARBA00022840"/>
    </source>
</evidence>
<dbReference type="InterPro" id="IPR027417">
    <property type="entry name" value="P-loop_NTPase"/>
</dbReference>
<keyword evidence="6 7" id="KW-0472">Membrane</keyword>
<keyword evidence="2 7" id="KW-0812">Transmembrane</keyword>
<dbReference type="PANTHER" id="PTHR43394:SF1">
    <property type="entry name" value="ATP-BINDING CASSETTE SUB-FAMILY B MEMBER 10, MITOCHONDRIAL"/>
    <property type="match status" value="1"/>
</dbReference>
<dbReference type="Gene3D" id="1.20.1560.10">
    <property type="entry name" value="ABC transporter type 1, transmembrane domain"/>
    <property type="match status" value="1"/>
</dbReference>
<protein>
    <submittedName>
        <fullName evidence="10">ABC transporter ATP-binding protein</fullName>
    </submittedName>
</protein>
<dbReference type="GO" id="GO:0005886">
    <property type="term" value="C:plasma membrane"/>
    <property type="evidence" value="ECO:0007669"/>
    <property type="project" value="UniProtKB-SubCell"/>
</dbReference>
<evidence type="ECO:0000256" key="7">
    <source>
        <dbReference type="SAM" id="Phobius"/>
    </source>
</evidence>
<dbReference type="OrthoDB" id="9770415at2"/>
<proteinExistence type="predicted"/>
<feature type="transmembrane region" description="Helical" evidence="7">
    <location>
        <begin position="134"/>
        <end position="155"/>
    </location>
</feature>
<dbReference type="EMBL" id="RJQC01000001">
    <property type="protein sequence ID" value="RNM31336.1"/>
    <property type="molecule type" value="Genomic_DNA"/>
</dbReference>
<dbReference type="GO" id="GO:0015421">
    <property type="term" value="F:ABC-type oligopeptide transporter activity"/>
    <property type="evidence" value="ECO:0007669"/>
    <property type="project" value="TreeGrafter"/>
</dbReference>
<dbReference type="Pfam" id="PF00005">
    <property type="entry name" value="ABC_tran"/>
    <property type="match status" value="1"/>
</dbReference>
<keyword evidence="3" id="KW-0547">Nucleotide-binding</keyword>
<dbReference type="InterPro" id="IPR003439">
    <property type="entry name" value="ABC_transporter-like_ATP-bd"/>
</dbReference>
<reference evidence="10 11" key="1">
    <citation type="submission" date="2018-11" db="EMBL/GenBank/DDBJ databases">
        <title>Clostridium sp. nov., a member of the family Erysipelotrichaceae isolated from pig faeces.</title>
        <authorList>
            <person name="Chang Y.-H."/>
        </authorList>
    </citation>
    <scope>NUCLEOTIDE SEQUENCE [LARGE SCALE GENOMIC DNA]</scope>
    <source>
        <strain evidence="10 11">YH-panp20</strain>
    </source>
</reference>
<dbReference type="Proteomes" id="UP000276568">
    <property type="component" value="Unassembled WGS sequence"/>
</dbReference>
<dbReference type="Pfam" id="PF00664">
    <property type="entry name" value="ABC_membrane"/>
    <property type="match status" value="1"/>
</dbReference>
<sequence>MKTSQTFQKLMQYVKPYRLFFVLSILLAIVAVVTQLYIPILFGQCIDCMIYQGHVDLARLATFGSKIGILIMVNAITTWFMNVVNNHMAFSIVKDMRAQIMRQIQHLPLSFLDGHGIGDILGRMIADVDQISDGLLLGFTQLFSGVITIVVTIVFMFRIDFWISLLIVLMSPASFFVAKWISKHSYRMFQKMTQTREKLTAYIEEMVGNEKIIQSFGYGQRASHTFQNTNQDLQDYSQKAIFYSSLTNPSTRFMNSLMYAVVVGVGSIFILQNALTVGSLSVLLSYANQYMRPFNDISSVVTEFQNALACANRVFEIMDAPQEPQENPNDLIVNKESVDWQDVNFSYVPSHPLIQHVSFQVQPGQKIAIVGPTGCGKTTMINLLMRFYDIDSGAILIDGTDIRNVNRHSLRQQFGMVLQDTWIKEATVRENLCMGKIYSEDEIEAACQSCRSWDFIETMPNGLDTKINVHSLSQGQQQLLCITRVMLIKPKMLILDEATSNIDTRTEVLVQQAFDTLMKGRTSFVIAHRLSTIINANQILVMKDGQIIERGKHDELLAQNGFYANLYNSQFEQIA</sequence>
<dbReference type="InterPro" id="IPR039421">
    <property type="entry name" value="Type_1_exporter"/>
</dbReference>
<evidence type="ECO:0000256" key="1">
    <source>
        <dbReference type="ARBA" id="ARBA00004651"/>
    </source>
</evidence>
<keyword evidence="11" id="KW-1185">Reference proteome</keyword>
<keyword evidence="4 10" id="KW-0067">ATP-binding</keyword>
<feature type="domain" description="ABC transmembrane type-1" evidence="9">
    <location>
        <begin position="22"/>
        <end position="306"/>
    </location>
</feature>
<dbReference type="FunFam" id="3.40.50.300:FF:000218">
    <property type="entry name" value="Multidrug ABC transporter ATP-binding protein"/>
    <property type="match status" value="1"/>
</dbReference>
<evidence type="ECO:0000259" key="8">
    <source>
        <dbReference type="PROSITE" id="PS50893"/>
    </source>
</evidence>
<evidence type="ECO:0000313" key="11">
    <source>
        <dbReference type="Proteomes" id="UP000276568"/>
    </source>
</evidence>
<dbReference type="RefSeq" id="WP_128519496.1">
    <property type="nucleotide sequence ID" value="NZ_RJQC01000001.1"/>
</dbReference>
<comment type="caution">
    <text evidence="10">The sequence shown here is derived from an EMBL/GenBank/DDBJ whole genome shotgun (WGS) entry which is preliminary data.</text>
</comment>
<name>A0A3N0I424_9FIRM</name>
<dbReference type="GO" id="GO:0005524">
    <property type="term" value="F:ATP binding"/>
    <property type="evidence" value="ECO:0007669"/>
    <property type="project" value="UniProtKB-KW"/>
</dbReference>
<dbReference type="InterPro" id="IPR011527">
    <property type="entry name" value="ABC1_TM_dom"/>
</dbReference>
<dbReference type="SUPFAM" id="SSF52540">
    <property type="entry name" value="P-loop containing nucleoside triphosphate hydrolases"/>
    <property type="match status" value="1"/>
</dbReference>
<dbReference type="PANTHER" id="PTHR43394">
    <property type="entry name" value="ATP-DEPENDENT PERMEASE MDL1, MITOCHONDRIAL"/>
    <property type="match status" value="1"/>
</dbReference>
<dbReference type="SUPFAM" id="SSF90123">
    <property type="entry name" value="ABC transporter transmembrane region"/>
    <property type="match status" value="1"/>
</dbReference>
<dbReference type="InterPro" id="IPR036640">
    <property type="entry name" value="ABC1_TM_sf"/>
</dbReference>
<feature type="domain" description="ABC transporter" evidence="8">
    <location>
        <begin position="338"/>
        <end position="569"/>
    </location>
</feature>
<feature type="transmembrane region" description="Helical" evidence="7">
    <location>
        <begin position="20"/>
        <end position="43"/>
    </location>
</feature>
<evidence type="ECO:0000256" key="5">
    <source>
        <dbReference type="ARBA" id="ARBA00022989"/>
    </source>
</evidence>
<feature type="transmembrane region" description="Helical" evidence="7">
    <location>
        <begin position="257"/>
        <end position="287"/>
    </location>
</feature>
<evidence type="ECO:0000313" key="10">
    <source>
        <dbReference type="EMBL" id="RNM31336.1"/>
    </source>
</evidence>
<accession>A0A3N0I424</accession>
<dbReference type="PROSITE" id="PS50929">
    <property type="entry name" value="ABC_TM1F"/>
    <property type="match status" value="1"/>
</dbReference>
<feature type="transmembrane region" description="Helical" evidence="7">
    <location>
        <begin position="161"/>
        <end position="182"/>
    </location>
</feature>
<dbReference type="Gene3D" id="3.40.50.300">
    <property type="entry name" value="P-loop containing nucleotide triphosphate hydrolases"/>
    <property type="match status" value="1"/>
</dbReference>
<dbReference type="PROSITE" id="PS50893">
    <property type="entry name" value="ABC_TRANSPORTER_2"/>
    <property type="match status" value="1"/>
</dbReference>
<dbReference type="GO" id="GO:0016887">
    <property type="term" value="F:ATP hydrolysis activity"/>
    <property type="evidence" value="ECO:0007669"/>
    <property type="project" value="InterPro"/>
</dbReference>
<comment type="subcellular location">
    <subcellularLocation>
        <location evidence="1">Cell membrane</location>
        <topology evidence="1">Multi-pass membrane protein</topology>
    </subcellularLocation>
</comment>
<evidence type="ECO:0000259" key="9">
    <source>
        <dbReference type="PROSITE" id="PS50929"/>
    </source>
</evidence>
<evidence type="ECO:0000256" key="6">
    <source>
        <dbReference type="ARBA" id="ARBA00023136"/>
    </source>
</evidence>